<reference evidence="1" key="1">
    <citation type="journal article" date="2014" name="Front. Microbiol.">
        <title>High frequency of phylogenetically diverse reductive dehalogenase-homologous genes in deep subseafloor sedimentary metagenomes.</title>
        <authorList>
            <person name="Kawai M."/>
            <person name="Futagami T."/>
            <person name="Toyoda A."/>
            <person name="Takaki Y."/>
            <person name="Nishi S."/>
            <person name="Hori S."/>
            <person name="Arai W."/>
            <person name="Tsubouchi T."/>
            <person name="Morono Y."/>
            <person name="Uchiyama I."/>
            <person name="Ito T."/>
            <person name="Fujiyama A."/>
            <person name="Inagaki F."/>
            <person name="Takami H."/>
        </authorList>
    </citation>
    <scope>NUCLEOTIDE SEQUENCE</scope>
    <source>
        <strain evidence="1">Expedition CK06-06</strain>
    </source>
</reference>
<name>X1M585_9ZZZZ</name>
<comment type="caution">
    <text evidence="1">The sequence shown here is derived from an EMBL/GenBank/DDBJ whole genome shotgun (WGS) entry which is preliminary data.</text>
</comment>
<dbReference type="AlphaFoldDB" id="X1M585"/>
<sequence length="115" mass="12699">MAMIMGKALWEQSAPVPLQKEDEPQLAEVVAECTRELLATKGWCLWKCSVLGDEVIAVVRDELVNGIPDGYPVYTNAELEELCQDNVSDSTLRLVHEVKKLVGAKVTNSERSLGK</sequence>
<proteinExistence type="predicted"/>
<accession>X1M585</accession>
<dbReference type="EMBL" id="BARV01009180">
    <property type="protein sequence ID" value="GAI13251.1"/>
    <property type="molecule type" value="Genomic_DNA"/>
</dbReference>
<protein>
    <submittedName>
        <fullName evidence="1">Uncharacterized protein</fullName>
    </submittedName>
</protein>
<organism evidence="1">
    <name type="scientific">marine sediment metagenome</name>
    <dbReference type="NCBI Taxonomy" id="412755"/>
    <lineage>
        <taxon>unclassified sequences</taxon>
        <taxon>metagenomes</taxon>
        <taxon>ecological metagenomes</taxon>
    </lineage>
</organism>
<evidence type="ECO:0000313" key="1">
    <source>
        <dbReference type="EMBL" id="GAI13251.1"/>
    </source>
</evidence>
<gene>
    <name evidence="1" type="ORF">S06H3_18194</name>
</gene>